<keyword evidence="2" id="KW-1185">Reference proteome</keyword>
<sequence length="94" mass="10564">MSSGNLILDLTKEYKISKILNDNTEVKGPWNESAEWTATVWFPAMISAGLKHFAWIFSPNIFAELSAKKAIPSSDIIRSFGAYEDAKIWLQNQA</sequence>
<reference evidence="1 2" key="1">
    <citation type="submission" date="2023-05" db="EMBL/GenBank/DDBJ databases">
        <authorList>
            <person name="Zhang X."/>
        </authorList>
    </citation>
    <scope>NUCLEOTIDE SEQUENCE [LARGE SCALE GENOMIC DNA]</scope>
    <source>
        <strain evidence="1 2">DM2B3-1</strain>
    </source>
</reference>
<gene>
    <name evidence="1" type="ORF">QNI19_05085</name>
</gene>
<name>A0ABT7CF10_9BACT</name>
<evidence type="ECO:0008006" key="3">
    <source>
        <dbReference type="Google" id="ProtNLM"/>
    </source>
</evidence>
<evidence type="ECO:0000313" key="1">
    <source>
        <dbReference type="EMBL" id="MDJ1492295.1"/>
    </source>
</evidence>
<evidence type="ECO:0000313" key="2">
    <source>
        <dbReference type="Proteomes" id="UP001228581"/>
    </source>
</evidence>
<organism evidence="1 2">
    <name type="scientific">Xanthocytophaga flava</name>
    <dbReference type="NCBI Taxonomy" id="3048013"/>
    <lineage>
        <taxon>Bacteria</taxon>
        <taxon>Pseudomonadati</taxon>
        <taxon>Bacteroidota</taxon>
        <taxon>Cytophagia</taxon>
        <taxon>Cytophagales</taxon>
        <taxon>Rhodocytophagaceae</taxon>
        <taxon>Xanthocytophaga</taxon>
    </lineage>
</organism>
<proteinExistence type="predicted"/>
<dbReference type="RefSeq" id="WP_313992984.1">
    <property type="nucleotide sequence ID" value="NZ_JASJOR010000030.1"/>
</dbReference>
<accession>A0ABT7CF10</accession>
<dbReference type="EMBL" id="JASJOT010000002">
    <property type="protein sequence ID" value="MDJ1492295.1"/>
    <property type="molecule type" value="Genomic_DNA"/>
</dbReference>
<protein>
    <recommendedName>
        <fullName evidence="3">STAS/SEC14 domain-containing protein</fullName>
    </recommendedName>
</protein>
<dbReference type="Proteomes" id="UP001228581">
    <property type="component" value="Unassembled WGS sequence"/>
</dbReference>
<comment type="caution">
    <text evidence="1">The sequence shown here is derived from an EMBL/GenBank/DDBJ whole genome shotgun (WGS) entry which is preliminary data.</text>
</comment>